<keyword evidence="1" id="KW-0067">ATP-binding</keyword>
<evidence type="ECO:0000313" key="4">
    <source>
        <dbReference type="EMBL" id="EXX53930.1"/>
    </source>
</evidence>
<keyword evidence="5" id="KW-1185">Reference proteome</keyword>
<dbReference type="SMR" id="A0A015IIL8"/>
<organism evidence="4 5">
    <name type="scientific">Rhizophagus irregularis (strain DAOM 197198w)</name>
    <name type="common">Glomus intraradices</name>
    <dbReference type="NCBI Taxonomy" id="1432141"/>
    <lineage>
        <taxon>Eukaryota</taxon>
        <taxon>Fungi</taxon>
        <taxon>Fungi incertae sedis</taxon>
        <taxon>Mucoromycota</taxon>
        <taxon>Glomeromycotina</taxon>
        <taxon>Glomeromycetes</taxon>
        <taxon>Glomerales</taxon>
        <taxon>Glomeraceae</taxon>
        <taxon>Rhizophagus</taxon>
    </lineage>
</organism>
<dbReference type="InterPro" id="IPR006597">
    <property type="entry name" value="Sel1-like"/>
</dbReference>
<dbReference type="GO" id="GO:0005524">
    <property type="term" value="F:ATP binding"/>
    <property type="evidence" value="ECO:0007669"/>
    <property type="project" value="UniProtKB-UniRule"/>
</dbReference>
<dbReference type="PANTHER" id="PTHR44329">
    <property type="entry name" value="SERINE/THREONINE-PROTEIN KINASE TNNI3K-RELATED"/>
    <property type="match status" value="1"/>
</dbReference>
<name>A0A015IIL8_RHIIW</name>
<sequence>MSGTKNINESTTWIEEAVDNKLIKFYEYKEFKNIEQIGAGGFGKVYRANWKDLEKPLAIKSFFVLDNVTMEEIVRELKNQREVDFHDNIIRCLGISKLESENNHNYLLVMEYADGGSLRSYLKKNFSNLTWDDKYNMAYQLSCAVSCLHGEEIVHRDLHSGNILVRNNTIKLADFGLSKRIGASSNIQSKLFGSVPYIDPKIFGNNPSQMSSLNEKSDVYSVGVLLWEISSGKPPFYVEDKSYDICLALNIFRGQRETVVPGTLVKYESIYTKCWDGEPDNRPTINEVVDLLKAIITKTENPRLSGKNSKSRSISRVNKSESPNSKDFKSRSISRVNKLESQNSKDFKSRSISSVNKSESQNSKFFKSRSISSVNKSESQNSQGELSQFIQNFDLNNIKEIDTIVESNKPEKISIERNFNVTVDETNDLIFKSLNKGIEAKLVKEKVIEYFNNSNTKSKKFYNWLLNNQNTSNSIFLLGYFNYFGIEKNKDNKKAFNLFINASEKDHLLAQFFVSECYQYGYGTKKDIKKAFIFYEKVANKESAMGQVLIGYFYENGILGIKQDLRKSLYWYEKASNNGNIVAMHNLGRCYKDGYGVEKDYNKAFELYKRSAEGEYLGGIAMLGYCYYNGIGTKVDKRKAIELYRKSANSGNMLAQYNLADIYEHGRGITKDMNEAIRWYEKSASQGNPDAQNKLEILQKK</sequence>
<dbReference type="SUPFAM" id="SSF56112">
    <property type="entry name" value="Protein kinase-like (PK-like)"/>
    <property type="match status" value="1"/>
</dbReference>
<dbReference type="InterPro" id="IPR011990">
    <property type="entry name" value="TPR-like_helical_dom_sf"/>
</dbReference>
<comment type="caution">
    <text evidence="4">The sequence shown here is derived from an EMBL/GenBank/DDBJ whole genome shotgun (WGS) entry which is preliminary data.</text>
</comment>
<dbReference type="PRINTS" id="PR00109">
    <property type="entry name" value="TYRKINASE"/>
</dbReference>
<gene>
    <name evidence="4" type="ORF">RirG_239360</name>
</gene>
<evidence type="ECO:0000259" key="3">
    <source>
        <dbReference type="PROSITE" id="PS50011"/>
    </source>
</evidence>
<dbReference type="Gene3D" id="1.10.510.10">
    <property type="entry name" value="Transferase(Phosphotransferase) domain 1"/>
    <property type="match status" value="1"/>
</dbReference>
<feature type="region of interest" description="Disordered" evidence="2">
    <location>
        <begin position="302"/>
        <end position="355"/>
    </location>
</feature>
<protein>
    <submittedName>
        <fullName evidence="4">Cdc15p</fullName>
    </submittedName>
</protein>
<dbReference type="AlphaFoldDB" id="A0A015IIL8"/>
<evidence type="ECO:0000313" key="5">
    <source>
        <dbReference type="Proteomes" id="UP000022910"/>
    </source>
</evidence>
<dbReference type="Pfam" id="PF07714">
    <property type="entry name" value="PK_Tyr_Ser-Thr"/>
    <property type="match status" value="1"/>
</dbReference>
<dbReference type="GO" id="GO:0004674">
    <property type="term" value="F:protein serine/threonine kinase activity"/>
    <property type="evidence" value="ECO:0007669"/>
    <property type="project" value="TreeGrafter"/>
</dbReference>
<dbReference type="PROSITE" id="PS50011">
    <property type="entry name" value="PROTEIN_KINASE_DOM"/>
    <property type="match status" value="1"/>
</dbReference>
<dbReference type="Pfam" id="PF08238">
    <property type="entry name" value="Sel1"/>
    <property type="match status" value="6"/>
</dbReference>
<feature type="compositionally biased region" description="Polar residues" evidence="2">
    <location>
        <begin position="331"/>
        <end position="342"/>
    </location>
</feature>
<dbReference type="InterPro" id="IPR051681">
    <property type="entry name" value="Ser/Thr_Kinases-Pseudokinases"/>
</dbReference>
<proteinExistence type="predicted"/>
<dbReference type="SMART" id="SM00671">
    <property type="entry name" value="SEL1"/>
    <property type="match status" value="6"/>
</dbReference>
<dbReference type="HOGENOM" id="CLU_000288_7_12_1"/>
<evidence type="ECO:0000256" key="2">
    <source>
        <dbReference type="SAM" id="MobiDB-lite"/>
    </source>
</evidence>
<dbReference type="Proteomes" id="UP000022910">
    <property type="component" value="Unassembled WGS sequence"/>
</dbReference>
<dbReference type="Gene3D" id="1.25.40.10">
    <property type="entry name" value="Tetratricopeptide repeat domain"/>
    <property type="match status" value="2"/>
</dbReference>
<accession>A0A015IIL8</accession>
<dbReference type="InterPro" id="IPR000719">
    <property type="entry name" value="Prot_kinase_dom"/>
</dbReference>
<dbReference type="SUPFAM" id="SSF81901">
    <property type="entry name" value="HCP-like"/>
    <property type="match status" value="2"/>
</dbReference>
<dbReference type="InterPro" id="IPR017441">
    <property type="entry name" value="Protein_kinase_ATP_BS"/>
</dbReference>
<keyword evidence="1" id="KW-0547">Nucleotide-binding</keyword>
<dbReference type="EMBL" id="JEMT01028701">
    <property type="protein sequence ID" value="EXX53930.1"/>
    <property type="molecule type" value="Genomic_DNA"/>
</dbReference>
<reference evidence="4 5" key="1">
    <citation type="submission" date="2014-02" db="EMBL/GenBank/DDBJ databases">
        <title>Single nucleus genome sequencing reveals high similarity among nuclei of an endomycorrhizal fungus.</title>
        <authorList>
            <person name="Lin K."/>
            <person name="Geurts R."/>
            <person name="Zhang Z."/>
            <person name="Limpens E."/>
            <person name="Saunders D.G."/>
            <person name="Mu D."/>
            <person name="Pang E."/>
            <person name="Cao H."/>
            <person name="Cha H."/>
            <person name="Lin T."/>
            <person name="Zhou Q."/>
            <person name="Shang Y."/>
            <person name="Li Y."/>
            <person name="Ivanov S."/>
            <person name="Sharma T."/>
            <person name="Velzen R.V."/>
            <person name="Ruijter N.D."/>
            <person name="Aanen D.K."/>
            <person name="Win J."/>
            <person name="Kamoun S."/>
            <person name="Bisseling T."/>
            <person name="Huang S."/>
        </authorList>
    </citation>
    <scope>NUCLEOTIDE SEQUENCE [LARGE SCALE GENOMIC DNA]</scope>
    <source>
        <strain evidence="5">DAOM197198w</strain>
    </source>
</reference>
<dbReference type="InterPro" id="IPR011009">
    <property type="entry name" value="Kinase-like_dom_sf"/>
</dbReference>
<dbReference type="PROSITE" id="PS00107">
    <property type="entry name" value="PROTEIN_KINASE_ATP"/>
    <property type="match status" value="1"/>
</dbReference>
<feature type="domain" description="Protein kinase" evidence="3">
    <location>
        <begin position="31"/>
        <end position="304"/>
    </location>
</feature>
<evidence type="ECO:0000256" key="1">
    <source>
        <dbReference type="PROSITE-ProRule" id="PRU10141"/>
    </source>
</evidence>
<feature type="binding site" evidence="1">
    <location>
        <position position="60"/>
    </location>
    <ligand>
        <name>ATP</name>
        <dbReference type="ChEBI" id="CHEBI:30616"/>
    </ligand>
</feature>
<feature type="compositionally biased region" description="Polar residues" evidence="2">
    <location>
        <begin position="306"/>
        <end position="323"/>
    </location>
</feature>
<dbReference type="InterPro" id="IPR001245">
    <property type="entry name" value="Ser-Thr/Tyr_kinase_cat_dom"/>
</dbReference>